<evidence type="ECO:0000259" key="2">
    <source>
        <dbReference type="SMART" id="SM01124"/>
    </source>
</evidence>
<protein>
    <recommendedName>
        <fullName evidence="2">Lariat debranching enzyme C-terminal domain-containing protein</fullName>
    </recommendedName>
</protein>
<name>A0A4P9Z7V4_9ASCO</name>
<evidence type="ECO:0000256" key="1">
    <source>
        <dbReference type="SAM" id="MobiDB-lite"/>
    </source>
</evidence>
<dbReference type="InterPro" id="IPR007708">
    <property type="entry name" value="DBR1_C"/>
</dbReference>
<proteinExistence type="predicted"/>
<dbReference type="GO" id="GO:0000398">
    <property type="term" value="P:mRNA splicing, via spliceosome"/>
    <property type="evidence" value="ECO:0007669"/>
    <property type="project" value="TreeGrafter"/>
</dbReference>
<evidence type="ECO:0000313" key="3">
    <source>
        <dbReference type="EMBL" id="RKP28774.1"/>
    </source>
</evidence>
<dbReference type="GO" id="GO:0005634">
    <property type="term" value="C:nucleus"/>
    <property type="evidence" value="ECO:0007669"/>
    <property type="project" value="TreeGrafter"/>
</dbReference>
<dbReference type="SMART" id="SM01124">
    <property type="entry name" value="DBR1"/>
    <property type="match status" value="1"/>
</dbReference>
<keyword evidence="4" id="KW-1185">Reference proteome</keyword>
<evidence type="ECO:0000313" key="4">
    <source>
        <dbReference type="Proteomes" id="UP000268321"/>
    </source>
</evidence>
<gene>
    <name evidence="3" type="ORF">METBISCDRAFT_20206</name>
</gene>
<dbReference type="OrthoDB" id="407609at2759"/>
<reference evidence="4" key="1">
    <citation type="journal article" date="2018" name="Nat. Microbiol.">
        <title>Leveraging single-cell genomics to expand the fungal tree of life.</title>
        <authorList>
            <person name="Ahrendt S.R."/>
            <person name="Quandt C.A."/>
            <person name="Ciobanu D."/>
            <person name="Clum A."/>
            <person name="Salamov A."/>
            <person name="Andreopoulos B."/>
            <person name="Cheng J.F."/>
            <person name="Woyke T."/>
            <person name="Pelin A."/>
            <person name="Henrissat B."/>
            <person name="Reynolds N.K."/>
            <person name="Benny G.L."/>
            <person name="Smith M.E."/>
            <person name="James T.Y."/>
            <person name="Grigoriev I.V."/>
        </authorList>
    </citation>
    <scope>NUCLEOTIDE SEQUENCE [LARGE SCALE GENOMIC DNA]</scope>
    <source>
        <strain evidence="4">Baker2002</strain>
    </source>
</reference>
<dbReference type="PANTHER" id="PTHR12849:SF0">
    <property type="entry name" value="LARIAT DEBRANCHING ENZYME"/>
    <property type="match status" value="1"/>
</dbReference>
<feature type="compositionally biased region" description="Acidic residues" evidence="1">
    <location>
        <begin position="122"/>
        <end position="132"/>
    </location>
</feature>
<feature type="domain" description="Lariat debranching enzyme C-terminal" evidence="2">
    <location>
        <begin position="132"/>
        <end position="275"/>
    </location>
</feature>
<organism evidence="3 4">
    <name type="scientific">Metschnikowia bicuspidata</name>
    <dbReference type="NCBI Taxonomy" id="27322"/>
    <lineage>
        <taxon>Eukaryota</taxon>
        <taxon>Fungi</taxon>
        <taxon>Dikarya</taxon>
        <taxon>Ascomycota</taxon>
        <taxon>Saccharomycotina</taxon>
        <taxon>Pichiomycetes</taxon>
        <taxon>Metschnikowiaceae</taxon>
        <taxon>Metschnikowia</taxon>
    </lineage>
</organism>
<dbReference type="PANTHER" id="PTHR12849">
    <property type="entry name" value="RNA LARIAT DEBRANCHING ENZYME"/>
    <property type="match status" value="1"/>
</dbReference>
<dbReference type="AlphaFoldDB" id="A0A4P9Z7V4"/>
<dbReference type="Proteomes" id="UP000268321">
    <property type="component" value="Unassembled WGS sequence"/>
</dbReference>
<dbReference type="Pfam" id="PF05011">
    <property type="entry name" value="DBR1"/>
    <property type="match status" value="1"/>
</dbReference>
<dbReference type="EMBL" id="ML004597">
    <property type="protein sequence ID" value="RKP28774.1"/>
    <property type="molecule type" value="Genomic_DNA"/>
</dbReference>
<feature type="region of interest" description="Disordered" evidence="1">
    <location>
        <begin position="105"/>
        <end position="139"/>
    </location>
</feature>
<sequence>LPFSRDALTSAYHVKPKAFLKFMLSGLSDIVLTHDWPLGVWQSGNSAQLQRHKPFLKNDMASGALGSPLAADAFKHLRPRYWFSLHLHTRFTAVVKHQEREYKKVRATPEASKNTNEIQFSMDEDGFDESEVSEDKTASPTHTNFLALDKCLPGKRFIEHMTIKNRAGNPSERSMSLFYDARALAIHKVVEDFAALLQFSSLNIKDFREPQRLESLLQELSKDVDRIEKDYCNLEIPTNFKKIAPDIHEQSCALQYWPNNQTQEICQKIGIPEPNLLDK</sequence>
<feature type="non-terminal residue" evidence="3">
    <location>
        <position position="1"/>
    </location>
</feature>
<accession>A0A4P9Z7V4</accession>
<dbReference type="GO" id="GO:0008419">
    <property type="term" value="F:RNA lariat debranching enzyme activity"/>
    <property type="evidence" value="ECO:0007669"/>
    <property type="project" value="TreeGrafter"/>
</dbReference>